<keyword evidence="3" id="KW-1185">Reference proteome</keyword>
<evidence type="ECO:0000313" key="2">
    <source>
        <dbReference type="EMBL" id="KAK0430231.1"/>
    </source>
</evidence>
<reference evidence="2" key="1">
    <citation type="submission" date="2023-06" db="EMBL/GenBank/DDBJ databases">
        <authorList>
            <consortium name="Lawrence Berkeley National Laboratory"/>
            <person name="Ahrendt S."/>
            <person name="Sahu N."/>
            <person name="Indic B."/>
            <person name="Wong-Bajracharya J."/>
            <person name="Merenyi Z."/>
            <person name="Ke H.-M."/>
            <person name="Monk M."/>
            <person name="Kocsube S."/>
            <person name="Drula E."/>
            <person name="Lipzen A."/>
            <person name="Balint B."/>
            <person name="Henrissat B."/>
            <person name="Andreopoulos B."/>
            <person name="Martin F.M."/>
            <person name="Harder C.B."/>
            <person name="Rigling D."/>
            <person name="Ford K.L."/>
            <person name="Foster G.D."/>
            <person name="Pangilinan J."/>
            <person name="Papanicolaou A."/>
            <person name="Barry K."/>
            <person name="LaButti K."/>
            <person name="Viragh M."/>
            <person name="Koriabine M."/>
            <person name="Yan M."/>
            <person name="Riley R."/>
            <person name="Champramary S."/>
            <person name="Plett K.L."/>
            <person name="Tsai I.J."/>
            <person name="Slot J."/>
            <person name="Sipos G."/>
            <person name="Plett J."/>
            <person name="Nagy L.G."/>
            <person name="Grigoriev I.V."/>
        </authorList>
    </citation>
    <scope>NUCLEOTIDE SEQUENCE</scope>
    <source>
        <strain evidence="2">FPL87.14</strain>
    </source>
</reference>
<feature type="region of interest" description="Disordered" evidence="1">
    <location>
        <begin position="11"/>
        <end position="65"/>
    </location>
</feature>
<dbReference type="AlphaFoldDB" id="A0AA39MCX6"/>
<name>A0AA39MCX6_9AGAR</name>
<comment type="caution">
    <text evidence="2">The sequence shown here is derived from an EMBL/GenBank/DDBJ whole genome shotgun (WGS) entry which is preliminary data.</text>
</comment>
<feature type="compositionally biased region" description="Basic residues" evidence="1">
    <location>
        <begin position="29"/>
        <end position="40"/>
    </location>
</feature>
<organism evidence="2 3">
    <name type="scientific">Armillaria borealis</name>
    <dbReference type="NCBI Taxonomy" id="47425"/>
    <lineage>
        <taxon>Eukaryota</taxon>
        <taxon>Fungi</taxon>
        <taxon>Dikarya</taxon>
        <taxon>Basidiomycota</taxon>
        <taxon>Agaricomycotina</taxon>
        <taxon>Agaricomycetes</taxon>
        <taxon>Agaricomycetidae</taxon>
        <taxon>Agaricales</taxon>
        <taxon>Marasmiineae</taxon>
        <taxon>Physalacriaceae</taxon>
        <taxon>Armillaria</taxon>
    </lineage>
</organism>
<proteinExistence type="predicted"/>
<feature type="compositionally biased region" description="Polar residues" evidence="1">
    <location>
        <begin position="47"/>
        <end position="65"/>
    </location>
</feature>
<protein>
    <submittedName>
        <fullName evidence="2">Uncharacterized protein</fullName>
    </submittedName>
</protein>
<gene>
    <name evidence="2" type="ORF">EV421DRAFT_1744359</name>
</gene>
<accession>A0AA39MCX6</accession>
<dbReference type="EMBL" id="JAUEPT010000163">
    <property type="protein sequence ID" value="KAK0430231.1"/>
    <property type="molecule type" value="Genomic_DNA"/>
</dbReference>
<evidence type="ECO:0000313" key="3">
    <source>
        <dbReference type="Proteomes" id="UP001175226"/>
    </source>
</evidence>
<dbReference type="Proteomes" id="UP001175226">
    <property type="component" value="Unassembled WGS sequence"/>
</dbReference>
<evidence type="ECO:0000256" key="1">
    <source>
        <dbReference type="SAM" id="MobiDB-lite"/>
    </source>
</evidence>
<sequence>MAYSSAIKMLSKKRVAFKEPANDTNIKPKGQKKRKSHGAKKQKDTLVPNTQNVTETSNNSNAPQIVQDNVGHMQTARPRPSKNVKGHLRPYPAYKQAMTAGQNVMTRQIGTVSGSSTLQVLGPSVLQDGEIDTFYSSLYKFQDLSGSGYLEVNSDDEHLTQIEPVLNYVVWRNVAYANIGWYSGHSASDIIFSQQWNHHT</sequence>